<dbReference type="Proteomes" id="UP001214043">
    <property type="component" value="Chromosome"/>
</dbReference>
<dbReference type="InterPro" id="IPR008557">
    <property type="entry name" value="PhoX"/>
</dbReference>
<dbReference type="SUPFAM" id="SSF63829">
    <property type="entry name" value="Calcium-dependent phosphotriesterase"/>
    <property type="match status" value="1"/>
</dbReference>
<gene>
    <name evidence="2" type="ORF">PUV54_14300</name>
</gene>
<proteinExistence type="predicted"/>
<evidence type="ECO:0000256" key="1">
    <source>
        <dbReference type="SAM" id="MobiDB-lite"/>
    </source>
</evidence>
<evidence type="ECO:0000313" key="2">
    <source>
        <dbReference type="EMBL" id="WDI31123.1"/>
    </source>
</evidence>
<evidence type="ECO:0000313" key="3">
    <source>
        <dbReference type="Proteomes" id="UP001214043"/>
    </source>
</evidence>
<dbReference type="Pfam" id="PF05787">
    <property type="entry name" value="PhoX"/>
    <property type="match status" value="1"/>
</dbReference>
<protein>
    <submittedName>
        <fullName evidence="2">PhoX family phosphatase</fullName>
    </submittedName>
</protein>
<dbReference type="PROSITE" id="PS51318">
    <property type="entry name" value="TAT"/>
    <property type="match status" value="1"/>
</dbReference>
<keyword evidence="3" id="KW-1185">Reference proteome</keyword>
<dbReference type="EMBL" id="CP118166">
    <property type="protein sequence ID" value="WDI31123.1"/>
    <property type="molecule type" value="Genomic_DNA"/>
</dbReference>
<sequence>MTDDTHYFSNSRDMTKVDTIGDLVESRISRRAFVGGGVAASAVAMGGCAAPAPENGVESVSQSSFSFAEIARGVDGTHHVPDGYIADVLIRWGDPVFPDSPSFDPANQTSESQHKQFGQSNDFIGFVALPPEADGADRALLCVNHEYTKATMMFPGVAPNYPASMTKTHCETEMAAHGGSIIEIRRREDDGWDVLQESHFNRRVTAATTPMTLTGPAAGHDRMKTSEDPDGLTVSGTVNNCAGGITPWNTYLMAEENLHGYFIGDLPENHPETRNHKRYNVGGSPRYVWGRFFDRYDLGKEPNEPNRFGWIVEVDPLDPTSTPKKRTALGRTKHEGAESVIAPSGRVVVYSGDDERFDYLYKFVSKNKFVEGDRKANMSLLDEGVLYVARFNESGTVDWLPLTFGHGLLTPENDFHSQADVLIETRRAADLLEATPMDRPEDVEPDPRTGRVWVMLTNNHLRTEDQVNAANPRSENRFGHIIEIIEPNGDFTAKQSRWEFLVKCGDPDDPSSGAMWNAQTSANGWFGSPDNCAIDPSGRLWVATDGNPATGANDGLWAMETKGEMRGTGRAFFRSPVGAEVTGPRFSDDGRTLFIAVQHPGDSNGATFENPSTRWPDFDPAMTARSAVLAIRKKDGGVIGS</sequence>
<feature type="region of interest" description="Disordered" evidence="1">
    <location>
        <begin position="211"/>
        <end position="230"/>
    </location>
</feature>
<dbReference type="InterPro" id="IPR006311">
    <property type="entry name" value="TAT_signal"/>
</dbReference>
<name>A0AAF0CFM2_9PROT</name>
<accession>A0AAF0CFM2</accession>
<dbReference type="KEGG" id="hfl:PUV54_14300"/>
<dbReference type="RefSeq" id="WP_274492945.1">
    <property type="nucleotide sequence ID" value="NZ_CP118166.1"/>
</dbReference>
<dbReference type="PANTHER" id="PTHR35399">
    <property type="entry name" value="SLR8030 PROTEIN"/>
    <property type="match status" value="1"/>
</dbReference>
<reference evidence="2" key="1">
    <citation type="submission" date="2023-02" db="EMBL/GenBank/DDBJ databases">
        <title>Genome sequence of Hyphococcus flavus.</title>
        <authorList>
            <person name="Rong J.-C."/>
            <person name="Zhao Q."/>
            <person name="Yi M."/>
            <person name="Wu J.-Y."/>
        </authorList>
    </citation>
    <scope>NUCLEOTIDE SEQUENCE</scope>
    <source>
        <strain evidence="2">MCCC 1K03223</strain>
    </source>
</reference>
<dbReference type="AlphaFoldDB" id="A0AAF0CFM2"/>
<organism evidence="2 3">
    <name type="scientific">Hyphococcus flavus</name>
    <dbReference type="NCBI Taxonomy" id="1866326"/>
    <lineage>
        <taxon>Bacteria</taxon>
        <taxon>Pseudomonadati</taxon>
        <taxon>Pseudomonadota</taxon>
        <taxon>Alphaproteobacteria</taxon>
        <taxon>Parvularculales</taxon>
        <taxon>Parvularculaceae</taxon>
        <taxon>Hyphococcus</taxon>
    </lineage>
</organism>
<dbReference type="PANTHER" id="PTHR35399:SF2">
    <property type="entry name" value="DUF839 DOMAIN-CONTAINING PROTEIN"/>
    <property type="match status" value="1"/>
</dbReference>